<comment type="caution">
    <text evidence="1">The sequence shown here is derived from an EMBL/GenBank/DDBJ whole genome shotgun (WGS) entry which is preliminary data.</text>
</comment>
<proteinExistence type="predicted"/>
<dbReference type="Proteomes" id="UP000813462">
    <property type="component" value="Unassembled WGS sequence"/>
</dbReference>
<reference evidence="1" key="1">
    <citation type="journal article" date="2021" name="Front. Plant Sci.">
        <title>Chromosome-Scale Genome Assembly for Chinese Sour Jujube and Insights Into Its Genome Evolution and Domestication Signature.</title>
        <authorList>
            <person name="Shen L.-Y."/>
            <person name="Luo H."/>
            <person name="Wang X.-L."/>
            <person name="Wang X.-M."/>
            <person name="Qiu X.-J."/>
            <person name="Liu H."/>
            <person name="Zhou S.-S."/>
            <person name="Jia K.-H."/>
            <person name="Nie S."/>
            <person name="Bao Y.-T."/>
            <person name="Zhang R.-G."/>
            <person name="Yun Q.-Z."/>
            <person name="Chai Y.-H."/>
            <person name="Lu J.-Y."/>
            <person name="Li Y."/>
            <person name="Zhao S.-W."/>
            <person name="Mao J.-F."/>
            <person name="Jia S.-G."/>
            <person name="Mao Y.-M."/>
        </authorList>
    </citation>
    <scope>NUCLEOTIDE SEQUENCE</scope>
    <source>
        <strain evidence="1">AT0</strain>
        <tissue evidence="1">Leaf</tissue>
    </source>
</reference>
<organism evidence="1 2">
    <name type="scientific">Ziziphus jujuba var. spinosa</name>
    <dbReference type="NCBI Taxonomy" id="714518"/>
    <lineage>
        <taxon>Eukaryota</taxon>
        <taxon>Viridiplantae</taxon>
        <taxon>Streptophyta</taxon>
        <taxon>Embryophyta</taxon>
        <taxon>Tracheophyta</taxon>
        <taxon>Spermatophyta</taxon>
        <taxon>Magnoliopsida</taxon>
        <taxon>eudicotyledons</taxon>
        <taxon>Gunneridae</taxon>
        <taxon>Pentapetalae</taxon>
        <taxon>rosids</taxon>
        <taxon>fabids</taxon>
        <taxon>Rosales</taxon>
        <taxon>Rhamnaceae</taxon>
        <taxon>Paliureae</taxon>
        <taxon>Ziziphus</taxon>
    </lineage>
</organism>
<gene>
    <name evidence="1" type="ORF">FEM48_Zijuj01G0249500</name>
</gene>
<evidence type="ECO:0000313" key="1">
    <source>
        <dbReference type="EMBL" id="KAH7546897.1"/>
    </source>
</evidence>
<sequence length="125" mass="14254">MMEIAKAAGGFVVEDLFPSIYLFHPFNGLRPKLVKLQQEADRILDIIIKEHKVDKATRKVLLFRCINLEAKLPMASKSVFFCILVLVVLLSNQAEGNNNNFNVAMASKWQWYQKLSLTKAIMQCP</sequence>
<evidence type="ECO:0000313" key="2">
    <source>
        <dbReference type="Proteomes" id="UP000813462"/>
    </source>
</evidence>
<protein>
    <submittedName>
        <fullName evidence="1">Uncharacterized protein</fullName>
    </submittedName>
</protein>
<dbReference type="AlphaFoldDB" id="A0A978W4L3"/>
<dbReference type="EMBL" id="JAEACU010000001">
    <property type="protein sequence ID" value="KAH7546897.1"/>
    <property type="molecule type" value="Genomic_DNA"/>
</dbReference>
<accession>A0A978W4L3</accession>
<name>A0A978W4L3_ZIZJJ</name>